<dbReference type="STRING" id="351160.LRC556"/>
<feature type="domain" description="Pyrrolo-quinoline quinone repeat" evidence="2">
    <location>
        <begin position="106"/>
        <end position="180"/>
    </location>
</feature>
<protein>
    <recommendedName>
        <fullName evidence="2">Pyrrolo-quinoline quinone repeat domain-containing protein</fullName>
    </recommendedName>
</protein>
<reference evidence="3 4" key="1">
    <citation type="journal article" date="2006" name="Science">
        <title>Genome of rice cluster I archaea -- the key methane producers in the rice rhizosphere.</title>
        <authorList>
            <person name="Erkel C."/>
            <person name="Kube M."/>
            <person name="Reinhardt R."/>
            <person name="Liesack W."/>
        </authorList>
    </citation>
    <scope>NUCLEOTIDE SEQUENCE [LARGE SCALE GENOMIC DNA]</scope>
    <source>
        <strain evidence="4">DSM 22066 / NBRC 105507 / MRE50</strain>
    </source>
</reference>
<dbReference type="PANTHER" id="PTHR34512">
    <property type="entry name" value="CELL SURFACE PROTEIN"/>
    <property type="match status" value="1"/>
</dbReference>
<dbReference type="InterPro" id="IPR015943">
    <property type="entry name" value="WD40/YVTN_repeat-like_dom_sf"/>
</dbReference>
<dbReference type="Gene3D" id="2.40.10.480">
    <property type="match status" value="2"/>
</dbReference>
<dbReference type="eggNOG" id="arCOG02482">
    <property type="taxonomic scope" value="Archaea"/>
</dbReference>
<dbReference type="PANTHER" id="PTHR34512:SF30">
    <property type="entry name" value="OUTER MEMBRANE PROTEIN ASSEMBLY FACTOR BAMB"/>
    <property type="match status" value="1"/>
</dbReference>
<dbReference type="SUPFAM" id="SSF50998">
    <property type="entry name" value="Quinoprotein alcohol dehydrogenase-like"/>
    <property type="match status" value="2"/>
</dbReference>
<feature type="domain" description="Pyrrolo-quinoline quinone repeat" evidence="2">
    <location>
        <begin position="236"/>
        <end position="366"/>
    </location>
</feature>
<evidence type="ECO:0000313" key="4">
    <source>
        <dbReference type="Proteomes" id="UP000000663"/>
    </source>
</evidence>
<dbReference type="InterPro" id="IPR011047">
    <property type="entry name" value="Quinoprotein_ADH-like_sf"/>
</dbReference>
<organism evidence="3 4">
    <name type="scientific">Methanocella arvoryzae (strain DSM 22066 / NBRC 105507 / MRE50)</name>
    <dbReference type="NCBI Taxonomy" id="351160"/>
    <lineage>
        <taxon>Archaea</taxon>
        <taxon>Methanobacteriati</taxon>
        <taxon>Methanobacteriota</taxon>
        <taxon>Stenosarchaea group</taxon>
        <taxon>Methanomicrobia</taxon>
        <taxon>Methanocellales</taxon>
        <taxon>Methanocellaceae</taxon>
        <taxon>Methanocella</taxon>
    </lineage>
</organism>
<dbReference type="KEGG" id="rci:LRC556"/>
<dbReference type="AlphaFoldDB" id="Q0W804"/>
<keyword evidence="1" id="KW-1133">Transmembrane helix</keyword>
<keyword evidence="1" id="KW-0812">Transmembrane</keyword>
<dbReference type="Pfam" id="PF13360">
    <property type="entry name" value="PQQ_2"/>
    <property type="match status" value="2"/>
</dbReference>
<keyword evidence="4" id="KW-1185">Reference proteome</keyword>
<dbReference type="SMART" id="SM00564">
    <property type="entry name" value="PQQ"/>
    <property type="match status" value="8"/>
</dbReference>
<accession>Q0W804</accession>
<proteinExistence type="predicted"/>
<evidence type="ECO:0000313" key="3">
    <source>
        <dbReference type="EMBL" id="CAJ35489.1"/>
    </source>
</evidence>
<name>Q0W804_METAR</name>
<dbReference type="InterPro" id="IPR018391">
    <property type="entry name" value="PQQ_b-propeller_rpt"/>
</dbReference>
<evidence type="ECO:0000256" key="1">
    <source>
        <dbReference type="SAM" id="Phobius"/>
    </source>
</evidence>
<feature type="transmembrane region" description="Helical" evidence="1">
    <location>
        <begin position="399"/>
        <end position="416"/>
    </location>
</feature>
<dbReference type="Proteomes" id="UP000000663">
    <property type="component" value="Chromosome"/>
</dbReference>
<dbReference type="GeneID" id="5145533"/>
<evidence type="ECO:0000259" key="2">
    <source>
        <dbReference type="Pfam" id="PF13360"/>
    </source>
</evidence>
<dbReference type="RefSeq" id="WP_012037005.1">
    <property type="nucleotide sequence ID" value="NC_009464.1"/>
</dbReference>
<keyword evidence="1" id="KW-0472">Membrane</keyword>
<dbReference type="OrthoDB" id="50161at2157"/>
<dbReference type="Gene3D" id="2.130.10.10">
    <property type="entry name" value="YVTN repeat-like/Quinoprotein amine dehydrogenase"/>
    <property type="match status" value="1"/>
</dbReference>
<dbReference type="InterPro" id="IPR002372">
    <property type="entry name" value="PQQ_rpt_dom"/>
</dbReference>
<gene>
    <name evidence="3" type="ORF">LRC556</name>
</gene>
<dbReference type="EMBL" id="AM114193">
    <property type="protein sequence ID" value="CAJ35489.1"/>
    <property type="molecule type" value="Genomic_DNA"/>
</dbReference>
<sequence>MRKALAIALLLAMLATVPAQAIAEDWTMVRKNVQHTSYTGEKLSPPLEAAWVNNVGSGIIGSAVIHGNTVYYANGAGNALTAADLATGKVQWIFRTDGSIENTPALANDTLVFGSYDSHVYRVRISDGSLVWKTPVGDGMYSSPLVYDGRVYAGTDGSNFYALDLATGNVVWKLERNTTQASPAGDQGKVFIGMHDGHVYALDAATGNVVWSYDTASQIHASPMIFDGKVFIATRGGELFAFDEASGAVLWQADLGYRADTTPSADPEQGTVVVGTYGGYVKAFHADNGTLKWASGFYGPMYSTLTISGDSIYGVTQDGWIFALDREDGSGLWGTDLGGVTFASPVIAGGRLVIGTLAGQVIAFKTSAALPSPSPAPATSDVLPAVPGDQVATPVQTPFPGVMAAIGMLLLAFILGRRR</sequence>